<keyword evidence="6" id="KW-1133">Transmembrane helix</keyword>
<dbReference type="Proteomes" id="UP000195557">
    <property type="component" value="Unassembled WGS sequence"/>
</dbReference>
<dbReference type="GO" id="GO:0006465">
    <property type="term" value="P:signal peptide processing"/>
    <property type="evidence" value="ECO:0007669"/>
    <property type="project" value="UniProtKB-UniRule"/>
</dbReference>
<evidence type="ECO:0000256" key="8">
    <source>
        <dbReference type="RuleBase" id="RU368033"/>
    </source>
</evidence>
<sequence>MRDDDAAPPRVEDVRDHGAIRRAYDDATARAIVEIGYDEDHRAVDARIAIHALALVIAACAHVAWTSTPSRAVRWMLTAAYAACAAAPRVIARVMDGDALMLTEARGETSTTRRDVERRRSRGLAVNVKGEKYAETLELIVTAKGDARWTNADAARVDFRVGEYVDADGEVFEEAYGRFVARAVAAYELGKGRGVDVDVGDVVAKMP</sequence>
<evidence type="ECO:0000256" key="4">
    <source>
        <dbReference type="ARBA" id="ARBA00022692"/>
    </source>
</evidence>
<evidence type="ECO:0000256" key="7">
    <source>
        <dbReference type="ARBA" id="ARBA00023136"/>
    </source>
</evidence>
<evidence type="ECO:0000256" key="2">
    <source>
        <dbReference type="ARBA" id="ARBA00007324"/>
    </source>
</evidence>
<keyword evidence="7" id="KW-0472">Membrane</keyword>
<evidence type="ECO:0000256" key="1">
    <source>
        <dbReference type="ARBA" id="ARBA00004477"/>
    </source>
</evidence>
<evidence type="ECO:0000256" key="6">
    <source>
        <dbReference type="ARBA" id="ARBA00022989"/>
    </source>
</evidence>
<accession>A0A1Y5IMI5</accession>
<proteinExistence type="inferred from homology"/>
<comment type="similarity">
    <text evidence="2 8">Belongs to the SPCS2 family.</text>
</comment>
<dbReference type="AlphaFoldDB" id="A0A1Y5IMI5"/>
<dbReference type="GO" id="GO:0008233">
    <property type="term" value="F:peptidase activity"/>
    <property type="evidence" value="ECO:0007669"/>
    <property type="project" value="UniProtKB-UniRule"/>
</dbReference>
<reference evidence="9" key="1">
    <citation type="submission" date="2017-04" db="EMBL/GenBank/DDBJ databases">
        <title>Population genomics of picophytoplankton unveils novel chromosome hypervariability.</title>
        <authorList>
            <consortium name="DOE Joint Genome Institute"/>
            <person name="Blanc-Mathieu R."/>
            <person name="Krasovec M."/>
            <person name="Hebrard M."/>
            <person name="Yau S."/>
            <person name="Desgranges E."/>
            <person name="Martin J."/>
            <person name="Schackwitz W."/>
            <person name="Kuo A."/>
            <person name="Salin G."/>
            <person name="Donnadieu C."/>
            <person name="Desdevises Y."/>
            <person name="Sanchez-Ferandin S."/>
            <person name="Moreau H."/>
            <person name="Rivals E."/>
            <person name="Grigoriev I.V."/>
            <person name="Grimsley N."/>
            <person name="Eyre-Walker A."/>
            <person name="Piganeau G."/>
        </authorList>
    </citation>
    <scope>NUCLEOTIDE SEQUENCE [LARGE SCALE GENOMIC DNA]</scope>
    <source>
        <strain evidence="9">RCC 1115</strain>
    </source>
</reference>
<dbReference type="GO" id="GO:0005787">
    <property type="term" value="C:signal peptidase complex"/>
    <property type="evidence" value="ECO:0007669"/>
    <property type="project" value="UniProtKB-UniRule"/>
</dbReference>
<name>A0A1Y5IMI5_OSTTA</name>
<gene>
    <name evidence="9" type="ORF">BE221DRAFT_190541</name>
</gene>
<dbReference type="EMBL" id="KZ155776">
    <property type="protein sequence ID" value="OUS48165.1"/>
    <property type="molecule type" value="Genomic_DNA"/>
</dbReference>
<dbReference type="InterPro" id="IPR009582">
    <property type="entry name" value="Spc2/SPCS2"/>
</dbReference>
<organism evidence="9">
    <name type="scientific">Ostreococcus tauri</name>
    <name type="common">Marine green alga</name>
    <dbReference type="NCBI Taxonomy" id="70448"/>
    <lineage>
        <taxon>Eukaryota</taxon>
        <taxon>Viridiplantae</taxon>
        <taxon>Chlorophyta</taxon>
        <taxon>Mamiellophyceae</taxon>
        <taxon>Mamiellales</taxon>
        <taxon>Bathycoccaceae</taxon>
        <taxon>Ostreococcus</taxon>
    </lineage>
</organism>
<evidence type="ECO:0000256" key="5">
    <source>
        <dbReference type="ARBA" id="ARBA00022824"/>
    </source>
</evidence>
<evidence type="ECO:0000256" key="3">
    <source>
        <dbReference type="ARBA" id="ARBA00017057"/>
    </source>
</evidence>
<keyword evidence="4" id="KW-0812">Transmembrane</keyword>
<comment type="function">
    <text evidence="8">Component of the signal peptidase complex (SPC) which catalyzes the cleavage of N-terminal signal sequences from nascent proteins as they are translocated into the lumen of the endoplasmic reticulum. Enhances the enzymatic activity of SPC and facilitates the interactions between different components of the translocation site.</text>
</comment>
<dbReference type="Pfam" id="PF06703">
    <property type="entry name" value="SPC25"/>
    <property type="match status" value="1"/>
</dbReference>
<protein>
    <recommendedName>
        <fullName evidence="3 8">Signal peptidase complex subunit 2</fullName>
    </recommendedName>
</protein>
<evidence type="ECO:0000313" key="9">
    <source>
        <dbReference type="EMBL" id="OUS48165.1"/>
    </source>
</evidence>
<keyword evidence="5 8" id="KW-0256">Endoplasmic reticulum</keyword>
<comment type="subcellular location">
    <subcellularLocation>
        <location evidence="1 8">Endoplasmic reticulum membrane</location>
        <topology evidence="1 8">Multi-pass membrane protein</topology>
    </subcellularLocation>
</comment>